<comment type="caution">
    <text evidence="2">The sequence shown here is derived from an EMBL/GenBank/DDBJ whole genome shotgun (WGS) entry which is preliminary data.</text>
</comment>
<dbReference type="AlphaFoldDB" id="A0A4U0WWK7"/>
<dbReference type="EMBL" id="NAJQ01000530">
    <property type="protein sequence ID" value="TKA68114.1"/>
    <property type="molecule type" value="Genomic_DNA"/>
</dbReference>
<dbReference type="Proteomes" id="UP000309340">
    <property type="component" value="Unassembled WGS sequence"/>
</dbReference>
<proteinExistence type="predicted"/>
<name>A0A4U0WWK7_9PEZI</name>
<feature type="region of interest" description="Disordered" evidence="1">
    <location>
        <begin position="54"/>
        <end position="76"/>
    </location>
</feature>
<organism evidence="2 3">
    <name type="scientific">Friedmanniomyces simplex</name>
    <dbReference type="NCBI Taxonomy" id="329884"/>
    <lineage>
        <taxon>Eukaryota</taxon>
        <taxon>Fungi</taxon>
        <taxon>Dikarya</taxon>
        <taxon>Ascomycota</taxon>
        <taxon>Pezizomycotina</taxon>
        <taxon>Dothideomycetes</taxon>
        <taxon>Dothideomycetidae</taxon>
        <taxon>Mycosphaerellales</taxon>
        <taxon>Teratosphaeriaceae</taxon>
        <taxon>Friedmanniomyces</taxon>
    </lineage>
</organism>
<gene>
    <name evidence="2" type="ORF">B0A55_08298</name>
</gene>
<feature type="compositionally biased region" description="Polar residues" evidence="1">
    <location>
        <begin position="61"/>
        <end position="71"/>
    </location>
</feature>
<reference evidence="2 3" key="1">
    <citation type="submission" date="2017-03" db="EMBL/GenBank/DDBJ databases">
        <title>Genomes of endolithic fungi from Antarctica.</title>
        <authorList>
            <person name="Coleine C."/>
            <person name="Masonjones S."/>
            <person name="Stajich J.E."/>
        </authorList>
    </citation>
    <scope>NUCLEOTIDE SEQUENCE [LARGE SCALE GENOMIC DNA]</scope>
    <source>
        <strain evidence="2 3">CCFEE 5184</strain>
    </source>
</reference>
<evidence type="ECO:0000313" key="2">
    <source>
        <dbReference type="EMBL" id="TKA68114.1"/>
    </source>
</evidence>
<sequence length="138" mass="14111">MTTTTSKSASTSKSAGTMELALPLFNSLTLLLTTFLLPALTHALPSSSNNANANANANANVNKTDGTNRTTNPPPTAVINTKRQYIPTNPWCLACGAAGTSTALLQSAIDNFCAEQSGEMLDAAGPGAGGWWGVQGVV</sequence>
<keyword evidence="3" id="KW-1185">Reference proteome</keyword>
<protein>
    <submittedName>
        <fullName evidence="2">Uncharacterized protein</fullName>
    </submittedName>
</protein>
<evidence type="ECO:0000313" key="3">
    <source>
        <dbReference type="Proteomes" id="UP000309340"/>
    </source>
</evidence>
<accession>A0A4U0WWK7</accession>
<evidence type="ECO:0000256" key="1">
    <source>
        <dbReference type="SAM" id="MobiDB-lite"/>
    </source>
</evidence>